<evidence type="ECO:0000313" key="3">
    <source>
        <dbReference type="Proteomes" id="UP000177622"/>
    </source>
</evidence>
<proteinExistence type="predicted"/>
<evidence type="ECO:0000313" key="2">
    <source>
        <dbReference type="EMBL" id="OGE46688.1"/>
    </source>
</evidence>
<dbReference type="STRING" id="1835702.A0A1F5L0C0"/>
<dbReference type="Proteomes" id="UP000177622">
    <property type="component" value="Unassembled WGS sequence"/>
</dbReference>
<dbReference type="OrthoDB" id="4281542at2759"/>
<reference evidence="2 3" key="1">
    <citation type="journal article" date="2016" name="Sci. Rep.">
        <title>Penicillium arizonense, a new, genome sequenced fungal species, reveals a high chemical diversity in secreted metabolites.</title>
        <authorList>
            <person name="Grijseels S."/>
            <person name="Nielsen J.C."/>
            <person name="Randelovic M."/>
            <person name="Nielsen J."/>
            <person name="Nielsen K.F."/>
            <person name="Workman M."/>
            <person name="Frisvad J.C."/>
        </authorList>
    </citation>
    <scope>NUCLEOTIDE SEQUENCE [LARGE SCALE GENOMIC DNA]</scope>
    <source>
        <strain evidence="2 3">CBS 141311</strain>
    </source>
</reference>
<accession>A0A1F5L0C0</accession>
<dbReference type="GeneID" id="34582723"/>
<sequence length="461" mass="50404">MEESPDAPEPPLSVQDQCGSELDLIVRHNPDQLQKIPDLRTKIESILASLESYSTALDEGKGIARHLNVPLLGSRLEDIIGGSFSSPCPRVVEKSGPGNDYGVTPGWVDLIRDARPGQFEPHGNEMFHYRTQGLTIEMNKHDREAVCSPVFRKIFCSGPLPEDLKAEQETITALLGDISELGKDMMQAFAKIQHVVKQLKDFSNNLSAPTGIVPSSPDPVDQGPIMSSQLSSLGSSVENSGGDEDCTVPIDGPQTPPPDTRLVQTQQITPHGAPAASERVTICTNTGEEGVLPSQPRHRWTRAEKTAYADFMRGRCHMSWPRIADDYWKTTGNRLSANSLRQQAKRMGIQVECGMPENPSKSSRSSRLSPLVLKVNFPPHSGKPSKNDQQPNSIGIMQYGDHGVGDRPEASQTHGHNTEPKYSVPNSPYSPQDIPISNDMRNLQSQGSGQDSAGQLNWILN</sequence>
<feature type="region of interest" description="Disordered" evidence="1">
    <location>
        <begin position="374"/>
        <end position="461"/>
    </location>
</feature>
<keyword evidence="3" id="KW-1185">Reference proteome</keyword>
<organism evidence="2 3">
    <name type="scientific">Penicillium arizonense</name>
    <dbReference type="NCBI Taxonomy" id="1835702"/>
    <lineage>
        <taxon>Eukaryota</taxon>
        <taxon>Fungi</taxon>
        <taxon>Dikarya</taxon>
        <taxon>Ascomycota</taxon>
        <taxon>Pezizomycotina</taxon>
        <taxon>Eurotiomycetes</taxon>
        <taxon>Eurotiomycetidae</taxon>
        <taxon>Eurotiales</taxon>
        <taxon>Aspergillaceae</taxon>
        <taxon>Penicillium</taxon>
    </lineage>
</organism>
<dbReference type="AlphaFoldDB" id="A0A1F5L0C0"/>
<evidence type="ECO:0000256" key="1">
    <source>
        <dbReference type="SAM" id="MobiDB-lite"/>
    </source>
</evidence>
<gene>
    <name evidence="2" type="ORF">PENARI_c137G04608</name>
</gene>
<feature type="region of interest" description="Disordered" evidence="1">
    <location>
        <begin position="211"/>
        <end position="241"/>
    </location>
</feature>
<name>A0A1F5L0C0_PENAI</name>
<protein>
    <submittedName>
        <fullName evidence="2">Uncharacterized protein</fullName>
    </submittedName>
</protein>
<comment type="caution">
    <text evidence="2">The sequence shown here is derived from an EMBL/GenBank/DDBJ whole genome shotgun (WGS) entry which is preliminary data.</text>
</comment>
<feature type="compositionally biased region" description="Low complexity" evidence="1">
    <location>
        <begin position="444"/>
        <end position="455"/>
    </location>
</feature>
<dbReference type="EMBL" id="LXJU01000137">
    <property type="protein sequence ID" value="OGE46688.1"/>
    <property type="molecule type" value="Genomic_DNA"/>
</dbReference>
<dbReference type="RefSeq" id="XP_022482156.1">
    <property type="nucleotide sequence ID" value="XM_022637989.1"/>
</dbReference>
<feature type="compositionally biased region" description="Low complexity" evidence="1">
    <location>
        <begin position="227"/>
        <end position="240"/>
    </location>
</feature>